<evidence type="ECO:0000313" key="1">
    <source>
        <dbReference type="EMBL" id="ONM05996.1"/>
    </source>
</evidence>
<sequence length="155" mass="17225">MAPKLEVLVVCDAMKAYISAPNLSVVSWDSGTGYNPLCHHFANAACHLRLLHLGSKCVSASLMCQFNEVDVLKLKLNLLNFKGTEAYTNLLNETVALHKCEELKLRVSLRAYHHNFASILFHILRSCNNTRRISIKVDSGMVISILHASANVSFN</sequence>
<name>A0A1D6KTT5_MAIZE</name>
<dbReference type="AlphaFoldDB" id="A0A1D6KTT5"/>
<dbReference type="InParanoid" id="A0A1D6KTT5"/>
<dbReference type="EMBL" id="CM007647">
    <property type="protein sequence ID" value="ONM05996.1"/>
    <property type="molecule type" value="Genomic_DNA"/>
</dbReference>
<proteinExistence type="predicted"/>
<reference evidence="1" key="1">
    <citation type="submission" date="2015-12" db="EMBL/GenBank/DDBJ databases">
        <title>Update maize B73 reference genome by single molecule sequencing technologies.</title>
        <authorList>
            <consortium name="Maize Genome Sequencing Project"/>
            <person name="Ware D."/>
        </authorList>
    </citation>
    <scope>NUCLEOTIDE SEQUENCE [LARGE SCALE GENOMIC DNA]</scope>
    <source>
        <tissue evidence="1">Seedling</tissue>
    </source>
</reference>
<accession>A0A1D6KTT5</accession>
<gene>
    <name evidence="1" type="ORF">ZEAMMB73_Zm00001d032756</name>
</gene>
<organism evidence="1">
    <name type="scientific">Zea mays</name>
    <name type="common">Maize</name>
    <dbReference type="NCBI Taxonomy" id="4577"/>
    <lineage>
        <taxon>Eukaryota</taxon>
        <taxon>Viridiplantae</taxon>
        <taxon>Streptophyta</taxon>
        <taxon>Embryophyta</taxon>
        <taxon>Tracheophyta</taxon>
        <taxon>Spermatophyta</taxon>
        <taxon>Magnoliopsida</taxon>
        <taxon>Liliopsida</taxon>
        <taxon>Poales</taxon>
        <taxon>Poaceae</taxon>
        <taxon>PACMAD clade</taxon>
        <taxon>Panicoideae</taxon>
        <taxon>Andropogonodae</taxon>
        <taxon>Andropogoneae</taxon>
        <taxon>Tripsacinae</taxon>
        <taxon>Zea</taxon>
    </lineage>
</organism>
<dbReference type="ExpressionAtlas" id="A0A1D6KTT5">
    <property type="expression patterns" value="baseline and differential"/>
</dbReference>
<protein>
    <submittedName>
        <fullName evidence="1">Uncharacterized protein</fullName>
    </submittedName>
</protein>